<accession>A0A0V1E713</accession>
<dbReference type="AlphaFoldDB" id="A0A0V1E713"/>
<gene>
    <name evidence="1" type="ORF">T4A_11604</name>
    <name evidence="2" type="ORF">T4D_7296</name>
</gene>
<evidence type="ECO:0000313" key="1">
    <source>
        <dbReference type="EMBL" id="KRY69630.1"/>
    </source>
</evidence>
<keyword evidence="4" id="KW-1185">Reference proteome</keyword>
<evidence type="ECO:0000313" key="2">
    <source>
        <dbReference type="EMBL" id="KRY88742.1"/>
    </source>
</evidence>
<comment type="caution">
    <text evidence="1">The sequence shown here is derived from an EMBL/GenBank/DDBJ whole genome shotgun (WGS) entry which is preliminary data.</text>
</comment>
<proteinExistence type="predicted"/>
<dbReference type="EMBL" id="JYDR01000087">
    <property type="protein sequence ID" value="KRY69630.1"/>
    <property type="molecule type" value="Genomic_DNA"/>
</dbReference>
<evidence type="ECO:0000313" key="4">
    <source>
        <dbReference type="Proteomes" id="UP000054995"/>
    </source>
</evidence>
<dbReference type="Proteomes" id="UP000054995">
    <property type="component" value="Unassembled WGS sequence"/>
</dbReference>
<organism evidence="1 3">
    <name type="scientific">Trichinella pseudospiralis</name>
    <name type="common">Parasitic roundworm</name>
    <dbReference type="NCBI Taxonomy" id="6337"/>
    <lineage>
        <taxon>Eukaryota</taxon>
        <taxon>Metazoa</taxon>
        <taxon>Ecdysozoa</taxon>
        <taxon>Nematoda</taxon>
        <taxon>Enoplea</taxon>
        <taxon>Dorylaimia</taxon>
        <taxon>Trichinellida</taxon>
        <taxon>Trichinellidae</taxon>
        <taxon>Trichinella</taxon>
    </lineage>
</organism>
<reference evidence="3 4" key="1">
    <citation type="submission" date="2015-01" db="EMBL/GenBank/DDBJ databases">
        <title>Evolution of Trichinella species and genotypes.</title>
        <authorList>
            <person name="Korhonen P.K."/>
            <person name="Edoardo P."/>
            <person name="Giuseppe L.R."/>
            <person name="Gasser R.B."/>
        </authorList>
    </citation>
    <scope>NUCLEOTIDE SEQUENCE [LARGE SCALE GENOMIC DNA]</scope>
    <source>
        <strain evidence="1">ISS13</strain>
        <strain evidence="2">ISS470</strain>
    </source>
</reference>
<sequence>MLMRRTRFFHRKFRVTAYQCLSASYVSMSAMDASSRYPRKCTSTSSRSQWQHLRQVLYSSGYIWNDYFFLD</sequence>
<dbReference type="EMBL" id="JYDT01000039">
    <property type="protein sequence ID" value="KRY88742.1"/>
    <property type="molecule type" value="Genomic_DNA"/>
</dbReference>
<dbReference type="Proteomes" id="UP000054632">
    <property type="component" value="Unassembled WGS sequence"/>
</dbReference>
<protein>
    <submittedName>
        <fullName evidence="1">Uncharacterized protein</fullName>
    </submittedName>
</protein>
<evidence type="ECO:0000313" key="3">
    <source>
        <dbReference type="Proteomes" id="UP000054632"/>
    </source>
</evidence>
<name>A0A0V1E713_TRIPS</name>